<gene>
    <name evidence="5" type="ORF">C942_00797</name>
</gene>
<dbReference type="AlphaFoldDB" id="L8JE82"/>
<dbReference type="PANTHER" id="PTHR30204:SF67">
    <property type="entry name" value="HTH-TYPE TRANSCRIPTIONAL REGULATOR MLRA-RELATED"/>
    <property type="match status" value="1"/>
</dbReference>
<keyword evidence="6" id="KW-1185">Reference proteome</keyword>
<sequence length="277" mass="31425">MDCESPNYSIKEVSEKTGVNPVTLRAWQRRYGLLNPQRTEKGHRLYSENDIEKIQRILSWLEKGVAIGKVRPLIEGTESRAGQESKDTEHDEIITSIMAALSDCNRAKLDRLLIQVMKEYPAEVFINRVVNMVEKQINQPTNPLSNIQASLWQSVLIERNLSLIAQSRKLSLKPCYLLSFDKTNSYKLWLKAWKLTDDGYSVTVMPELSGKLTALNSVFEKANVAKVVLYGNTSLNASDMTQLELLLTNLKQKTECDIKFAGDISRIHKDFITSCNA</sequence>
<dbReference type="EMBL" id="AMZO01000016">
    <property type="protein sequence ID" value="ELR65712.1"/>
    <property type="molecule type" value="Genomic_DNA"/>
</dbReference>
<organism evidence="5 6">
    <name type="scientific">Photobacterium marinum</name>
    <dbReference type="NCBI Taxonomy" id="1056511"/>
    <lineage>
        <taxon>Bacteria</taxon>
        <taxon>Pseudomonadati</taxon>
        <taxon>Pseudomonadota</taxon>
        <taxon>Gammaproteobacteria</taxon>
        <taxon>Vibrionales</taxon>
        <taxon>Vibrionaceae</taxon>
        <taxon>Photobacterium</taxon>
    </lineage>
</organism>
<evidence type="ECO:0000256" key="1">
    <source>
        <dbReference type="ARBA" id="ARBA00023015"/>
    </source>
</evidence>
<reference evidence="5 6" key="1">
    <citation type="submission" date="2012-12" db="EMBL/GenBank/DDBJ databases">
        <title>Genome Assembly of Photobacterium sp. AK15.</title>
        <authorList>
            <person name="Khatri I."/>
            <person name="Vaidya B."/>
            <person name="Srinivas T.N.R."/>
            <person name="Subramanian S."/>
            <person name="Pinnaka A."/>
        </authorList>
    </citation>
    <scope>NUCLEOTIDE SEQUENCE [LARGE SCALE GENOMIC DNA]</scope>
    <source>
        <strain evidence="5 6">AK15</strain>
    </source>
</reference>
<dbReference type="SMART" id="SM00422">
    <property type="entry name" value="HTH_MERR"/>
    <property type="match status" value="1"/>
</dbReference>
<proteinExistence type="predicted"/>
<dbReference type="InterPro" id="IPR000551">
    <property type="entry name" value="MerR-type_HTH_dom"/>
</dbReference>
<evidence type="ECO:0000256" key="3">
    <source>
        <dbReference type="ARBA" id="ARBA00023163"/>
    </source>
</evidence>
<comment type="caution">
    <text evidence="5">The sequence shown here is derived from an EMBL/GenBank/DDBJ whole genome shotgun (WGS) entry which is preliminary data.</text>
</comment>
<dbReference type="SUPFAM" id="SSF46955">
    <property type="entry name" value="Putative DNA-binding domain"/>
    <property type="match status" value="1"/>
</dbReference>
<keyword evidence="5" id="KW-0456">Lyase</keyword>
<dbReference type="GO" id="GO:0016829">
    <property type="term" value="F:lyase activity"/>
    <property type="evidence" value="ECO:0007669"/>
    <property type="project" value="UniProtKB-KW"/>
</dbReference>
<dbReference type="RefSeq" id="WP_007465683.1">
    <property type="nucleotide sequence ID" value="NZ_AMZO01000016.1"/>
</dbReference>
<dbReference type="InterPro" id="IPR047057">
    <property type="entry name" value="MerR_fam"/>
</dbReference>
<evidence type="ECO:0000313" key="6">
    <source>
        <dbReference type="Proteomes" id="UP000011134"/>
    </source>
</evidence>
<dbReference type="InterPro" id="IPR009061">
    <property type="entry name" value="DNA-bd_dom_put_sf"/>
</dbReference>
<dbReference type="OrthoDB" id="9800334at2"/>
<dbReference type="PANTHER" id="PTHR30204">
    <property type="entry name" value="REDOX-CYCLING DRUG-SENSING TRANSCRIPTIONAL ACTIVATOR SOXR"/>
    <property type="match status" value="1"/>
</dbReference>
<evidence type="ECO:0000259" key="4">
    <source>
        <dbReference type="PROSITE" id="PS50937"/>
    </source>
</evidence>
<dbReference type="CDD" id="cd01104">
    <property type="entry name" value="HTH_MlrA-CarA"/>
    <property type="match status" value="1"/>
</dbReference>
<keyword evidence="1" id="KW-0805">Transcription regulation</keyword>
<dbReference type="GO" id="GO:0003677">
    <property type="term" value="F:DNA binding"/>
    <property type="evidence" value="ECO:0007669"/>
    <property type="project" value="UniProtKB-KW"/>
</dbReference>
<name>L8JE82_9GAMM</name>
<dbReference type="PROSITE" id="PS50937">
    <property type="entry name" value="HTH_MERR_2"/>
    <property type="match status" value="1"/>
</dbReference>
<evidence type="ECO:0000256" key="2">
    <source>
        <dbReference type="ARBA" id="ARBA00023125"/>
    </source>
</evidence>
<protein>
    <submittedName>
        <fullName evidence="5">Transcriptional regulator, MerR family, associated with photolyase</fullName>
    </submittedName>
</protein>
<dbReference type="PATRIC" id="fig|1056511.3.peg.2289"/>
<evidence type="ECO:0000313" key="5">
    <source>
        <dbReference type="EMBL" id="ELR65712.1"/>
    </source>
</evidence>
<dbReference type="Pfam" id="PF13411">
    <property type="entry name" value="MerR_1"/>
    <property type="match status" value="1"/>
</dbReference>
<keyword evidence="2" id="KW-0238">DNA-binding</keyword>
<dbReference type="GO" id="GO:0003700">
    <property type="term" value="F:DNA-binding transcription factor activity"/>
    <property type="evidence" value="ECO:0007669"/>
    <property type="project" value="InterPro"/>
</dbReference>
<accession>L8JE82</accession>
<feature type="domain" description="HTH merR-type" evidence="4">
    <location>
        <begin position="7"/>
        <end position="76"/>
    </location>
</feature>
<dbReference type="Proteomes" id="UP000011134">
    <property type="component" value="Unassembled WGS sequence"/>
</dbReference>
<dbReference type="Gene3D" id="1.10.1660.10">
    <property type="match status" value="1"/>
</dbReference>
<keyword evidence="3" id="KW-0804">Transcription</keyword>